<organism evidence="3 4">
    <name type="scientific">Setaria viridis</name>
    <name type="common">Green bristlegrass</name>
    <name type="synonym">Setaria italica subsp. viridis</name>
    <dbReference type="NCBI Taxonomy" id="4556"/>
    <lineage>
        <taxon>Eukaryota</taxon>
        <taxon>Viridiplantae</taxon>
        <taxon>Streptophyta</taxon>
        <taxon>Embryophyta</taxon>
        <taxon>Tracheophyta</taxon>
        <taxon>Spermatophyta</taxon>
        <taxon>Magnoliopsida</taxon>
        <taxon>Liliopsida</taxon>
        <taxon>Poales</taxon>
        <taxon>Poaceae</taxon>
        <taxon>PACMAD clade</taxon>
        <taxon>Panicoideae</taxon>
        <taxon>Panicodae</taxon>
        <taxon>Paniceae</taxon>
        <taxon>Cenchrinae</taxon>
        <taxon>Setaria</taxon>
    </lineage>
</organism>
<keyword evidence="1" id="KW-1133">Transmembrane helix</keyword>
<feature type="signal peptide" evidence="2">
    <location>
        <begin position="1"/>
        <end position="29"/>
    </location>
</feature>
<feature type="chain" id="PRO_5020402447" evidence="2">
    <location>
        <begin position="30"/>
        <end position="85"/>
    </location>
</feature>
<keyword evidence="2" id="KW-0732">Signal</keyword>
<feature type="transmembrane region" description="Helical" evidence="1">
    <location>
        <begin position="53"/>
        <end position="77"/>
    </location>
</feature>
<gene>
    <name evidence="3" type="ORF">SEVIR_9G496801v2</name>
</gene>
<protein>
    <submittedName>
        <fullName evidence="3">Uncharacterized protein</fullName>
    </submittedName>
</protein>
<dbReference type="EMBL" id="CM016560">
    <property type="protein sequence ID" value="TKV97472.1"/>
    <property type="molecule type" value="Genomic_DNA"/>
</dbReference>
<reference evidence="3" key="1">
    <citation type="submission" date="2019-03" db="EMBL/GenBank/DDBJ databases">
        <title>WGS assembly of Setaria viridis.</title>
        <authorList>
            <person name="Huang P."/>
            <person name="Jenkins J."/>
            <person name="Grimwood J."/>
            <person name="Barry K."/>
            <person name="Healey A."/>
            <person name="Mamidi S."/>
            <person name="Sreedasyam A."/>
            <person name="Shu S."/>
            <person name="Feldman M."/>
            <person name="Wu J."/>
            <person name="Yu Y."/>
            <person name="Chen C."/>
            <person name="Johnson J."/>
            <person name="Rokhsar D."/>
            <person name="Baxter I."/>
            <person name="Schmutz J."/>
            <person name="Brutnell T."/>
            <person name="Kellogg E."/>
        </authorList>
    </citation>
    <scope>NUCLEOTIDE SEQUENCE [LARGE SCALE GENOMIC DNA]</scope>
</reference>
<keyword evidence="1" id="KW-0472">Membrane</keyword>
<evidence type="ECO:0000256" key="1">
    <source>
        <dbReference type="SAM" id="Phobius"/>
    </source>
</evidence>
<accession>A0A4U6TAS1</accession>
<dbReference type="Gramene" id="TKV97472">
    <property type="protein sequence ID" value="TKV97472"/>
    <property type="gene ID" value="SEVIR_9G496801v2"/>
</dbReference>
<proteinExistence type="predicted"/>
<evidence type="ECO:0000313" key="4">
    <source>
        <dbReference type="Proteomes" id="UP000298652"/>
    </source>
</evidence>
<evidence type="ECO:0000256" key="2">
    <source>
        <dbReference type="SAM" id="SignalP"/>
    </source>
</evidence>
<evidence type="ECO:0000313" key="3">
    <source>
        <dbReference type="EMBL" id="TKV97472.1"/>
    </source>
</evidence>
<name>A0A4U6TAS1_SETVI</name>
<dbReference type="AlphaFoldDB" id="A0A4U6TAS1"/>
<dbReference type="Proteomes" id="UP000298652">
    <property type="component" value="Chromosome 9"/>
</dbReference>
<keyword evidence="1" id="KW-0812">Transmembrane</keyword>
<keyword evidence="4" id="KW-1185">Reference proteome</keyword>
<sequence>MGSMESGRFVALLAPLSLLLVASLRGCTAYGGGELTRGSFPEGFVFGTAASAYQVWWLLSIFAGILLLVISSTTIFLGSRTSRFS</sequence>